<dbReference type="EMBL" id="JAATIS010007298">
    <property type="protein sequence ID" value="KAG2458234.1"/>
    <property type="molecule type" value="Genomic_DNA"/>
</dbReference>
<dbReference type="FunFam" id="3.30.200.20:FF:000114">
    <property type="entry name" value="serine/threonine-protein kinase OSR1 isoform X1"/>
    <property type="match status" value="1"/>
</dbReference>
<dbReference type="Pfam" id="PF00069">
    <property type="entry name" value="Pkinase"/>
    <property type="match status" value="1"/>
</dbReference>
<dbReference type="SUPFAM" id="SSF56112">
    <property type="entry name" value="Protein kinase-like (PK-like)"/>
    <property type="match status" value="1"/>
</dbReference>
<feature type="non-terminal residue" evidence="9">
    <location>
        <position position="1"/>
    </location>
</feature>
<feature type="domain" description="Protein kinase" evidence="7">
    <location>
        <begin position="56"/>
        <end position="343"/>
    </location>
</feature>
<dbReference type="GO" id="GO:0022857">
    <property type="term" value="F:transmembrane transporter activity"/>
    <property type="evidence" value="ECO:0007669"/>
    <property type="project" value="InterPro"/>
</dbReference>
<dbReference type="InterPro" id="IPR000719">
    <property type="entry name" value="Prot_kinase_dom"/>
</dbReference>
<dbReference type="Proteomes" id="UP000886611">
    <property type="component" value="Unassembled WGS sequence"/>
</dbReference>
<evidence type="ECO:0000256" key="3">
    <source>
        <dbReference type="ARBA" id="ARBA00022989"/>
    </source>
</evidence>
<gene>
    <name evidence="9" type="primary">Slc22a13</name>
    <name evidence="9" type="ORF">GTO96_0018247</name>
</gene>
<dbReference type="GO" id="GO:0005524">
    <property type="term" value="F:ATP binding"/>
    <property type="evidence" value="ECO:0007669"/>
    <property type="project" value="InterPro"/>
</dbReference>
<feature type="transmembrane region" description="Helical" evidence="6">
    <location>
        <begin position="489"/>
        <end position="508"/>
    </location>
</feature>
<feature type="domain" description="Major facilitator superfamily (MFS) profile" evidence="8">
    <location>
        <begin position="308"/>
        <end position="679"/>
    </location>
</feature>
<dbReference type="GO" id="GO:0016020">
    <property type="term" value="C:membrane"/>
    <property type="evidence" value="ECO:0007669"/>
    <property type="project" value="UniProtKB-SubCell"/>
</dbReference>
<feature type="transmembrane region" description="Helical" evidence="6">
    <location>
        <begin position="461"/>
        <end position="483"/>
    </location>
</feature>
<feature type="transmembrane region" description="Helical" evidence="6">
    <location>
        <begin position="612"/>
        <end position="630"/>
    </location>
</feature>
<keyword evidence="2 6" id="KW-0812">Transmembrane</keyword>
<evidence type="ECO:0000259" key="8">
    <source>
        <dbReference type="PROSITE" id="PS50850"/>
    </source>
</evidence>
<evidence type="ECO:0000259" key="7">
    <source>
        <dbReference type="PROSITE" id="PS50011"/>
    </source>
</evidence>
<dbReference type="InterPro" id="IPR005828">
    <property type="entry name" value="MFS_sugar_transport-like"/>
</dbReference>
<protein>
    <submittedName>
        <fullName evidence="9">S22AD protein</fullName>
    </submittedName>
</protein>
<sequence>MCCSCYGTSLYKKKCESVEGGKKKEKERRRLQRRRQEAGVRKPVERKKESEQVQAHSVYEQLGEASPRSGATAVVQAAMCIPKKEKVAIKRINLEKCQTSMDELLKEIQAMSQCHHPNIVSYYTSFVVKDELWLVMKLLSGGSVLDIIKHIISRGEHKNGVLDEPSIATILKEVLEGLEYLHKNGQIHRPIETPSNVEECFLVVTTEVSLTKEDNLLTEDLTPNIWDLPESTSRQECNMSAFGQILTEIGQFGLFQKRLVVAISVPNIFMAFHMFAQVFSGISVPHFCKSDWILKINSSLTKEGQKNLTIPRDEGGFFEKCEMYTPANRSLENIENYGLNETIKCNDGWEYESLQYSSTLVTQFDLVCDSSQLNEISQSLYMAGLLVGALTFGPLADRFGRRPIIMISVFLQVVFGTAAAFSPNFYVYMAFRFIIGSSISGVMINSLTLGTEWSGVSKRSLATIITHCFSGVGLMTLAGIAYGVRDWRILQLVLSLPAAVLVVYYWILPESARWLLTQGRTEEAKKIIANAAHVNKRKVPYELLEKRCCRKLVIKHLEHFWVPYIRGQQTLLGVPVAVTVLAVLGKFAISSSFSICYVYAAELFPTVLRQNGIGLTSMAARVAGIIAPMIRLLEVYHKSIPMVIYGVTPLLGGLLCFFLPETLNKELTDYADEFVQSNQ</sequence>
<dbReference type="Gene3D" id="1.20.1250.20">
    <property type="entry name" value="MFS general substrate transporter like domains"/>
    <property type="match status" value="2"/>
</dbReference>
<comment type="subcellular location">
    <subcellularLocation>
        <location evidence="1">Membrane</location>
        <topology evidence="1">Multi-pass membrane protein</topology>
    </subcellularLocation>
</comment>
<evidence type="ECO:0000256" key="6">
    <source>
        <dbReference type="SAM" id="Phobius"/>
    </source>
</evidence>
<evidence type="ECO:0000313" key="9">
    <source>
        <dbReference type="EMBL" id="KAG2458234.1"/>
    </source>
</evidence>
<dbReference type="AlphaFoldDB" id="A0A8X8BKG6"/>
<evidence type="ECO:0000256" key="2">
    <source>
        <dbReference type="ARBA" id="ARBA00022692"/>
    </source>
</evidence>
<dbReference type="InterPro" id="IPR011009">
    <property type="entry name" value="Kinase-like_dom_sf"/>
</dbReference>
<name>A0A8X8BKG6_POLSE</name>
<dbReference type="GO" id="GO:0004672">
    <property type="term" value="F:protein kinase activity"/>
    <property type="evidence" value="ECO:0007669"/>
    <property type="project" value="InterPro"/>
</dbReference>
<feature type="transmembrane region" description="Helical" evidence="6">
    <location>
        <begin position="571"/>
        <end position="600"/>
    </location>
</feature>
<dbReference type="Gene3D" id="3.30.200.20">
    <property type="entry name" value="Phosphorylase Kinase, domain 1"/>
    <property type="match status" value="1"/>
</dbReference>
<feature type="region of interest" description="Disordered" evidence="5">
    <location>
        <begin position="18"/>
        <end position="55"/>
    </location>
</feature>
<feature type="transmembrane region" description="Helical" evidence="6">
    <location>
        <begin position="642"/>
        <end position="660"/>
    </location>
</feature>
<dbReference type="SUPFAM" id="SSF103473">
    <property type="entry name" value="MFS general substrate transporter"/>
    <property type="match status" value="1"/>
</dbReference>
<comment type="caution">
    <text evidence="9">The sequence shown here is derived from an EMBL/GenBank/DDBJ whole genome shotgun (WGS) entry which is preliminary data.</text>
</comment>
<feature type="non-terminal residue" evidence="9">
    <location>
        <position position="679"/>
    </location>
</feature>
<dbReference type="Pfam" id="PF00083">
    <property type="entry name" value="Sugar_tr"/>
    <property type="match status" value="2"/>
</dbReference>
<proteinExistence type="predicted"/>
<feature type="transmembrane region" description="Helical" evidence="6">
    <location>
        <begin position="427"/>
        <end position="449"/>
    </location>
</feature>
<evidence type="ECO:0000256" key="4">
    <source>
        <dbReference type="ARBA" id="ARBA00023136"/>
    </source>
</evidence>
<dbReference type="PROSITE" id="PS50850">
    <property type="entry name" value="MFS"/>
    <property type="match status" value="1"/>
</dbReference>
<keyword evidence="4 6" id="KW-0472">Membrane</keyword>
<evidence type="ECO:0000256" key="1">
    <source>
        <dbReference type="ARBA" id="ARBA00004141"/>
    </source>
</evidence>
<feature type="transmembrane region" description="Helical" evidence="6">
    <location>
        <begin position="403"/>
        <end position="421"/>
    </location>
</feature>
<feature type="compositionally biased region" description="Basic and acidic residues" evidence="5">
    <location>
        <begin position="34"/>
        <end position="51"/>
    </location>
</feature>
<accession>A0A8X8BKG6</accession>
<dbReference type="Gene3D" id="1.10.510.10">
    <property type="entry name" value="Transferase(Phosphotransferase) domain 1"/>
    <property type="match status" value="1"/>
</dbReference>
<reference evidence="9 10" key="1">
    <citation type="journal article" date="2021" name="Cell">
        <title>Tracing the genetic footprints of vertebrate landing in non-teleost ray-finned fishes.</title>
        <authorList>
            <person name="Bi X."/>
            <person name="Wang K."/>
            <person name="Yang L."/>
            <person name="Pan H."/>
            <person name="Jiang H."/>
            <person name="Wei Q."/>
            <person name="Fang M."/>
            <person name="Yu H."/>
            <person name="Zhu C."/>
            <person name="Cai Y."/>
            <person name="He Y."/>
            <person name="Gan X."/>
            <person name="Zeng H."/>
            <person name="Yu D."/>
            <person name="Zhu Y."/>
            <person name="Jiang H."/>
            <person name="Qiu Q."/>
            <person name="Yang H."/>
            <person name="Zhang Y.E."/>
            <person name="Wang W."/>
            <person name="Zhu M."/>
            <person name="He S."/>
            <person name="Zhang G."/>
        </authorList>
    </citation>
    <scope>NUCLEOTIDE SEQUENCE [LARGE SCALE GENOMIC DNA]</scope>
    <source>
        <strain evidence="9">Bchr_013</strain>
    </source>
</reference>
<organism evidence="9 10">
    <name type="scientific">Polypterus senegalus</name>
    <name type="common">Senegal bichir</name>
    <dbReference type="NCBI Taxonomy" id="55291"/>
    <lineage>
        <taxon>Eukaryota</taxon>
        <taxon>Metazoa</taxon>
        <taxon>Chordata</taxon>
        <taxon>Craniata</taxon>
        <taxon>Vertebrata</taxon>
        <taxon>Euteleostomi</taxon>
        <taxon>Actinopterygii</taxon>
        <taxon>Polypteriformes</taxon>
        <taxon>Polypteridae</taxon>
        <taxon>Polypterus</taxon>
    </lineage>
</organism>
<keyword evidence="10" id="KW-1185">Reference proteome</keyword>
<dbReference type="InterPro" id="IPR036259">
    <property type="entry name" value="MFS_trans_sf"/>
</dbReference>
<evidence type="ECO:0000313" key="10">
    <source>
        <dbReference type="Proteomes" id="UP000886611"/>
    </source>
</evidence>
<dbReference type="InterPro" id="IPR020846">
    <property type="entry name" value="MFS_dom"/>
</dbReference>
<evidence type="ECO:0000256" key="5">
    <source>
        <dbReference type="SAM" id="MobiDB-lite"/>
    </source>
</evidence>
<dbReference type="PROSITE" id="PS50011">
    <property type="entry name" value="PROTEIN_KINASE_DOM"/>
    <property type="match status" value="1"/>
</dbReference>
<keyword evidence="3 6" id="KW-1133">Transmembrane helix</keyword>
<dbReference type="PANTHER" id="PTHR24064">
    <property type="entry name" value="SOLUTE CARRIER FAMILY 22 MEMBER"/>
    <property type="match status" value="1"/>
</dbReference>